<evidence type="ECO:0000313" key="13">
    <source>
        <dbReference type="Proteomes" id="UP000253314"/>
    </source>
</evidence>
<keyword evidence="6" id="KW-0238">DNA-binding</keyword>
<keyword evidence="8" id="KW-0175">Coiled coil</keyword>
<dbReference type="InterPro" id="IPR021027">
    <property type="entry name" value="Transposase_put_HTH"/>
</dbReference>
<dbReference type="InterPro" id="IPR051399">
    <property type="entry name" value="RNA-guided_DNA_endo/Transpos"/>
</dbReference>
<evidence type="ECO:0000259" key="11">
    <source>
        <dbReference type="Pfam" id="PF12323"/>
    </source>
</evidence>
<feature type="domain" description="Cas12f1-like TNB" evidence="10">
    <location>
        <begin position="308"/>
        <end position="375"/>
    </location>
</feature>
<accession>A0A366XU07</accession>
<dbReference type="EMBL" id="QOCW01000014">
    <property type="protein sequence ID" value="RBW69038.1"/>
    <property type="molecule type" value="Genomic_DNA"/>
</dbReference>
<dbReference type="OrthoDB" id="56768at2"/>
<organism evidence="12 13">
    <name type="scientific">Bacillus taeanensis</name>
    <dbReference type="NCBI Taxonomy" id="273032"/>
    <lineage>
        <taxon>Bacteria</taxon>
        <taxon>Bacillati</taxon>
        <taxon>Bacillota</taxon>
        <taxon>Bacilli</taxon>
        <taxon>Bacillales</taxon>
        <taxon>Bacillaceae</taxon>
        <taxon>Bacillus</taxon>
    </lineage>
</organism>
<evidence type="ECO:0000256" key="5">
    <source>
        <dbReference type="ARBA" id="ARBA00022833"/>
    </source>
</evidence>
<name>A0A366XU07_9BACI</name>
<sequence>MKKAYKVEIKPTEQQEQKIKQTIGVCRYVYNLYLSKNKEVYEKEKKFMSGYDFSKWLNNVHTKQTDQWIKDVSSKAVKQSAMNAEKAFKNFFKGLTKFPRFKKKKNQDVKAYFPKNNKTDWTIERHRVKIPTIGWMKLKEHGYIPTHAIVKSGTVSHKAGRYYVSVLCEVDAQNNQININDGIGVDLGIKDFAVCSHHKVFENINKTLQVKKLEKKLKREQRSLSRKYEHFKKKGGVSAAKKRANIDKNLLRLQKIHARLTNIREEYVRTVVNSLVKAKPKYITIEDLNVKRMMKNRHLSDSVRKQKFFRFKQWLTSKCNEHGIELRAVDRFYPSSKTCSCCGSKKVDLSLSDRMFKCDDCDMELDRDFNASLNLKYAAEYTVITKR</sequence>
<evidence type="ECO:0000256" key="3">
    <source>
        <dbReference type="ARBA" id="ARBA00022578"/>
    </source>
</evidence>
<comment type="caution">
    <text evidence="12">The sequence shown here is derived from an EMBL/GenBank/DDBJ whole genome shotgun (WGS) entry which is preliminary data.</text>
</comment>
<dbReference type="GO" id="GO:0046872">
    <property type="term" value="F:metal ion binding"/>
    <property type="evidence" value="ECO:0007669"/>
    <property type="project" value="UniProtKB-KW"/>
</dbReference>
<evidence type="ECO:0000313" key="12">
    <source>
        <dbReference type="EMBL" id="RBW69038.1"/>
    </source>
</evidence>
<dbReference type="NCBIfam" id="NF040570">
    <property type="entry name" value="guided_TnpB"/>
    <property type="match status" value="1"/>
</dbReference>
<dbReference type="RefSeq" id="WP_113806686.1">
    <property type="nucleotide sequence ID" value="NZ_QOCW01000014.1"/>
</dbReference>
<feature type="domain" description="Transposase putative helix-turn-helix" evidence="11">
    <location>
        <begin position="1"/>
        <end position="46"/>
    </location>
</feature>
<feature type="domain" description="Probable transposase IS891/IS1136/IS1341" evidence="9">
    <location>
        <begin position="165"/>
        <end position="297"/>
    </location>
</feature>
<dbReference type="NCBIfam" id="TIGR01766">
    <property type="entry name" value="IS200/IS605 family accessory protein TnpB-like domain"/>
    <property type="match status" value="1"/>
</dbReference>
<dbReference type="PANTHER" id="PTHR30405:SF25">
    <property type="entry name" value="RNA-GUIDED DNA ENDONUCLEASE INSQ-RELATED"/>
    <property type="match status" value="1"/>
</dbReference>
<gene>
    <name evidence="12" type="ORF">DS031_13970</name>
</gene>
<evidence type="ECO:0000256" key="2">
    <source>
        <dbReference type="ARBA" id="ARBA00011044"/>
    </source>
</evidence>
<keyword evidence="7" id="KW-0233">DNA recombination</keyword>
<dbReference type="AlphaFoldDB" id="A0A366XU07"/>
<evidence type="ECO:0000256" key="4">
    <source>
        <dbReference type="ARBA" id="ARBA00022723"/>
    </source>
</evidence>
<dbReference type="Pfam" id="PF07282">
    <property type="entry name" value="Cas12f1-like_TNB"/>
    <property type="match status" value="1"/>
</dbReference>
<dbReference type="GO" id="GO:0006310">
    <property type="term" value="P:DNA recombination"/>
    <property type="evidence" value="ECO:0007669"/>
    <property type="project" value="UniProtKB-KW"/>
</dbReference>
<keyword evidence="3" id="KW-0815">Transposition</keyword>
<dbReference type="InterPro" id="IPR001959">
    <property type="entry name" value="Transposase"/>
</dbReference>
<dbReference type="GO" id="GO:0003677">
    <property type="term" value="F:DNA binding"/>
    <property type="evidence" value="ECO:0007669"/>
    <property type="project" value="UniProtKB-KW"/>
</dbReference>
<dbReference type="GO" id="GO:0032196">
    <property type="term" value="P:transposition"/>
    <property type="evidence" value="ECO:0007669"/>
    <property type="project" value="UniProtKB-KW"/>
</dbReference>
<evidence type="ECO:0000256" key="8">
    <source>
        <dbReference type="SAM" id="Coils"/>
    </source>
</evidence>
<comment type="similarity">
    <text evidence="2">In the N-terminal section; belongs to the transposase 2 family.</text>
</comment>
<keyword evidence="5" id="KW-0862">Zinc</keyword>
<proteinExistence type="inferred from homology"/>
<keyword evidence="13" id="KW-1185">Reference proteome</keyword>
<feature type="coiled-coil region" evidence="8">
    <location>
        <begin position="203"/>
        <end position="234"/>
    </location>
</feature>
<dbReference type="Proteomes" id="UP000253314">
    <property type="component" value="Unassembled WGS sequence"/>
</dbReference>
<evidence type="ECO:0000256" key="1">
    <source>
        <dbReference type="ARBA" id="ARBA00008761"/>
    </source>
</evidence>
<evidence type="ECO:0000259" key="10">
    <source>
        <dbReference type="Pfam" id="PF07282"/>
    </source>
</evidence>
<comment type="similarity">
    <text evidence="1">In the C-terminal section; belongs to the transposase 35 family.</text>
</comment>
<evidence type="ECO:0000256" key="7">
    <source>
        <dbReference type="ARBA" id="ARBA00023172"/>
    </source>
</evidence>
<reference evidence="12 13" key="1">
    <citation type="submission" date="2018-07" db="EMBL/GenBank/DDBJ databases">
        <title>Lottiidibacillus patelloidae gen. nov., sp. nov., isolated from the intestinal tract of a marine limpet and the reclassification of B. taeanensis BH030017T, B. algicola KMM 3737T and B. hwajinpoensis SW-72T as genus Lottiidibacillus.</title>
        <authorList>
            <person name="Liu R."/>
            <person name="Huang Z."/>
        </authorList>
    </citation>
    <scope>NUCLEOTIDE SEQUENCE [LARGE SCALE GENOMIC DNA]</scope>
    <source>
        <strain evidence="12 13">BH030017</strain>
    </source>
</reference>
<evidence type="ECO:0000259" key="9">
    <source>
        <dbReference type="Pfam" id="PF01385"/>
    </source>
</evidence>
<dbReference type="Pfam" id="PF01385">
    <property type="entry name" value="OrfB_IS605"/>
    <property type="match status" value="1"/>
</dbReference>
<keyword evidence="4" id="KW-0479">Metal-binding</keyword>
<evidence type="ECO:0000256" key="6">
    <source>
        <dbReference type="ARBA" id="ARBA00023125"/>
    </source>
</evidence>
<dbReference type="PANTHER" id="PTHR30405">
    <property type="entry name" value="TRANSPOSASE"/>
    <property type="match status" value="1"/>
</dbReference>
<protein>
    <submittedName>
        <fullName evidence="12">Transposase</fullName>
    </submittedName>
</protein>
<dbReference type="InterPro" id="IPR010095">
    <property type="entry name" value="Cas12f1-like_TNB"/>
</dbReference>
<dbReference type="Pfam" id="PF12323">
    <property type="entry name" value="HTH_OrfB_IS605"/>
    <property type="match status" value="1"/>
</dbReference>